<gene>
    <name evidence="2" type="ORF">O4U47_08765</name>
</gene>
<dbReference type="EMBL" id="JAQFWP010000012">
    <property type="protein sequence ID" value="MDA2804601.1"/>
    <property type="molecule type" value="Genomic_DNA"/>
</dbReference>
<sequence>MVAIEDRMRKVLSIPGVRRVGLVRVSEGHEIAVAGGGAAAPAPEAAALLRAARGIPGYTGTGIEQLVVTGREHHLLVAPLDDGDLCVQVRMARSEGHLGLAMRLLRELASAPAPPSPRRRRTACDRTPESRVRVMDDRSVLERVLNGLRELNADVPPVQEAVAP</sequence>
<proteinExistence type="predicted"/>
<organism evidence="2 3">
    <name type="scientific">Nocardiopsis suaedae</name>
    <dbReference type="NCBI Taxonomy" id="3018444"/>
    <lineage>
        <taxon>Bacteria</taxon>
        <taxon>Bacillati</taxon>
        <taxon>Actinomycetota</taxon>
        <taxon>Actinomycetes</taxon>
        <taxon>Streptosporangiales</taxon>
        <taxon>Nocardiopsidaceae</taxon>
        <taxon>Nocardiopsis</taxon>
    </lineage>
</organism>
<reference evidence="2" key="1">
    <citation type="submission" date="2023-01" db="EMBL/GenBank/DDBJ databases">
        <title>Draft genome sequence of Nocardiopsis sp. LSu2-4 isolated from halophytes.</title>
        <authorList>
            <person name="Duangmal K."/>
            <person name="Chantavorakit T."/>
        </authorList>
    </citation>
    <scope>NUCLEOTIDE SEQUENCE</scope>
    <source>
        <strain evidence="2">LSu2-4</strain>
    </source>
</reference>
<comment type="caution">
    <text evidence="2">The sequence shown here is derived from an EMBL/GenBank/DDBJ whole genome shotgun (WGS) entry which is preliminary data.</text>
</comment>
<evidence type="ECO:0000256" key="1">
    <source>
        <dbReference type="SAM" id="MobiDB-lite"/>
    </source>
</evidence>
<accession>A0ABT4TJ32</accession>
<protein>
    <recommendedName>
        <fullName evidence="4">Roadblock/LAMTOR2 domain-containing protein</fullName>
    </recommendedName>
</protein>
<keyword evidence="3" id="KW-1185">Reference proteome</keyword>
<dbReference type="Proteomes" id="UP001165685">
    <property type="component" value="Unassembled WGS sequence"/>
</dbReference>
<evidence type="ECO:0008006" key="4">
    <source>
        <dbReference type="Google" id="ProtNLM"/>
    </source>
</evidence>
<feature type="region of interest" description="Disordered" evidence="1">
    <location>
        <begin position="110"/>
        <end position="130"/>
    </location>
</feature>
<evidence type="ECO:0000313" key="3">
    <source>
        <dbReference type="Proteomes" id="UP001165685"/>
    </source>
</evidence>
<dbReference type="RefSeq" id="WP_270677164.1">
    <property type="nucleotide sequence ID" value="NZ_JAQFWP010000012.1"/>
</dbReference>
<evidence type="ECO:0000313" key="2">
    <source>
        <dbReference type="EMBL" id="MDA2804601.1"/>
    </source>
</evidence>
<name>A0ABT4TJ32_9ACTN</name>